<feature type="compositionally biased region" description="Polar residues" evidence="1">
    <location>
        <begin position="349"/>
        <end position="365"/>
    </location>
</feature>
<dbReference type="EMBL" id="JAEPQZ010000012">
    <property type="protein sequence ID" value="KAG2174989.1"/>
    <property type="molecule type" value="Genomic_DNA"/>
</dbReference>
<feature type="compositionally biased region" description="Low complexity" evidence="1">
    <location>
        <begin position="460"/>
        <end position="477"/>
    </location>
</feature>
<evidence type="ECO:0000313" key="5">
    <source>
        <dbReference type="Proteomes" id="UP000654370"/>
    </source>
</evidence>
<dbReference type="CDD" id="cd01786">
    <property type="entry name" value="RA_STE50"/>
    <property type="match status" value="1"/>
</dbReference>
<dbReference type="GO" id="GO:0007165">
    <property type="term" value="P:signal transduction"/>
    <property type="evidence" value="ECO:0007669"/>
    <property type="project" value="InterPro"/>
</dbReference>
<feature type="domain" description="Ras-associating" evidence="3">
    <location>
        <begin position="220"/>
        <end position="319"/>
    </location>
</feature>
<accession>A0A8H7PJ27</accession>
<comment type="caution">
    <text evidence="4">The sequence shown here is derived from an EMBL/GenBank/DDBJ whole genome shotgun (WGS) entry which is preliminary data.</text>
</comment>
<dbReference type="Pfam" id="PF07647">
    <property type="entry name" value="SAM_2"/>
    <property type="match status" value="1"/>
</dbReference>
<name>A0A8H7PJ27_MORIS</name>
<dbReference type="InterPro" id="IPR001660">
    <property type="entry name" value="SAM"/>
</dbReference>
<dbReference type="PROSITE" id="PS50200">
    <property type="entry name" value="RA"/>
    <property type="match status" value="1"/>
</dbReference>
<evidence type="ECO:0000256" key="1">
    <source>
        <dbReference type="SAM" id="MobiDB-lite"/>
    </source>
</evidence>
<dbReference type="InterPro" id="IPR013761">
    <property type="entry name" value="SAM/pointed_sf"/>
</dbReference>
<dbReference type="Proteomes" id="UP000654370">
    <property type="component" value="Unassembled WGS sequence"/>
</dbReference>
<dbReference type="PROSITE" id="PS50105">
    <property type="entry name" value="SAM_DOMAIN"/>
    <property type="match status" value="1"/>
</dbReference>
<proteinExistence type="predicted"/>
<reference evidence="4" key="1">
    <citation type="submission" date="2020-12" db="EMBL/GenBank/DDBJ databases">
        <title>Metabolic potential, ecology and presence of endohyphal bacteria is reflected in genomic diversity of Mucoromycotina.</title>
        <authorList>
            <person name="Muszewska A."/>
            <person name="Okrasinska A."/>
            <person name="Steczkiewicz K."/>
            <person name="Drgas O."/>
            <person name="Orlowska M."/>
            <person name="Perlinska-Lenart U."/>
            <person name="Aleksandrzak-Piekarczyk T."/>
            <person name="Szatraj K."/>
            <person name="Zielenkiewicz U."/>
            <person name="Pilsyk S."/>
            <person name="Malc E."/>
            <person name="Mieczkowski P."/>
            <person name="Kruszewska J.S."/>
            <person name="Biernat P."/>
            <person name="Pawlowska J."/>
        </authorList>
    </citation>
    <scope>NUCLEOTIDE SEQUENCE</scope>
    <source>
        <strain evidence="4">WA0000067209</strain>
    </source>
</reference>
<feature type="compositionally biased region" description="Low complexity" evidence="1">
    <location>
        <begin position="400"/>
        <end position="416"/>
    </location>
</feature>
<dbReference type="OrthoDB" id="8883818at2759"/>
<dbReference type="InterPro" id="IPR000159">
    <property type="entry name" value="RA_dom"/>
</dbReference>
<dbReference type="SUPFAM" id="SSF47769">
    <property type="entry name" value="SAM/Pointed domain"/>
    <property type="match status" value="1"/>
</dbReference>
<dbReference type="SMART" id="SM00454">
    <property type="entry name" value="SAM"/>
    <property type="match status" value="1"/>
</dbReference>
<dbReference type="SMART" id="SM00314">
    <property type="entry name" value="RA"/>
    <property type="match status" value="1"/>
</dbReference>
<feature type="compositionally biased region" description="Polar residues" evidence="1">
    <location>
        <begin position="425"/>
        <end position="445"/>
    </location>
</feature>
<sequence>MDSVLNWDEVKVCKWLSSVGYTGYEKKFKENGITGDVLVNLDSEALKDLSIQSAGVRTALLKNIYHLKVLYRIPINDWDYIPPTITYENEWLGHNGMLDYRKIEAAFQERDATVRQLTDEISKTINDVARLRDEMMSMWKVIKDKKPLPVPDFEKAKPTNSKYPNPWSPHNLRAMSPYESNQEGWPQSPLEASNSMRRIMHDGATFDEIQRGQQPVTVNDGGAIKVYGGRIANNSKVELEASKNVRLLLDDPCSKVIPVALKKYNVADDWQNYALCIQWGPEDNLQERVLSYEEKPLRVLQKLKESKQNPMFTLKHIKDSKPLTPPGGDSNMAALTSPNLSPPAGMLGRSQSYKAATSMSNPNSFSPSRPVPLKPSSSVSSNLHQHKDLPTSPNDWSVNGTSAAGSASGQSTTQSTLRSLMGPLTKSNKSSSQSQIDASAKSGSGNHLAPKSNLEAPVMAPSISAPTASTSTNTSQAKPEHFLGDLGLESGMADAIYSYMMSRSENNSKDSNGNDSK</sequence>
<dbReference type="Gene3D" id="1.10.150.50">
    <property type="entry name" value="Transcription Factor, Ets-1"/>
    <property type="match status" value="1"/>
</dbReference>
<dbReference type="InterPro" id="IPR029071">
    <property type="entry name" value="Ubiquitin-like_domsf"/>
</dbReference>
<dbReference type="PANTHER" id="PTHR12573">
    <property type="entry name" value="AT09986P-RELATED"/>
    <property type="match status" value="1"/>
</dbReference>
<dbReference type="Pfam" id="PF00788">
    <property type="entry name" value="RA"/>
    <property type="match status" value="1"/>
</dbReference>
<feature type="domain" description="SAM" evidence="2">
    <location>
        <begin position="7"/>
        <end position="70"/>
    </location>
</feature>
<keyword evidence="5" id="KW-1185">Reference proteome</keyword>
<gene>
    <name evidence="4" type="ORF">INT43_006051</name>
</gene>
<dbReference type="Gene3D" id="3.10.20.90">
    <property type="entry name" value="Phosphatidylinositol 3-kinase Catalytic Subunit, Chain A, domain 1"/>
    <property type="match status" value="1"/>
</dbReference>
<feature type="region of interest" description="Disordered" evidence="1">
    <location>
        <begin position="311"/>
        <end position="485"/>
    </location>
</feature>
<evidence type="ECO:0000259" key="2">
    <source>
        <dbReference type="PROSITE" id="PS50105"/>
    </source>
</evidence>
<dbReference type="PANTHER" id="PTHR12573:SF4">
    <property type="entry name" value="AT09986P-RELATED"/>
    <property type="match status" value="1"/>
</dbReference>
<organism evidence="4 5">
    <name type="scientific">Mortierella isabellina</name>
    <name type="common">Filamentous fungus</name>
    <name type="synonym">Umbelopsis isabellina</name>
    <dbReference type="NCBI Taxonomy" id="91625"/>
    <lineage>
        <taxon>Eukaryota</taxon>
        <taxon>Fungi</taxon>
        <taxon>Fungi incertae sedis</taxon>
        <taxon>Mucoromycota</taxon>
        <taxon>Mucoromycotina</taxon>
        <taxon>Umbelopsidomycetes</taxon>
        <taxon>Umbelopsidales</taxon>
        <taxon>Umbelopsidaceae</taxon>
        <taxon>Umbelopsis</taxon>
    </lineage>
</organism>
<protein>
    <submittedName>
        <fullName evidence="4">Uncharacterized protein</fullName>
    </submittedName>
</protein>
<dbReference type="AlphaFoldDB" id="A0A8H7PJ27"/>
<evidence type="ECO:0000313" key="4">
    <source>
        <dbReference type="EMBL" id="KAG2174989.1"/>
    </source>
</evidence>
<dbReference type="SUPFAM" id="SSF54236">
    <property type="entry name" value="Ubiquitin-like"/>
    <property type="match status" value="1"/>
</dbReference>
<evidence type="ECO:0000259" key="3">
    <source>
        <dbReference type="PROSITE" id="PS50200"/>
    </source>
</evidence>